<organism evidence="2 3">
    <name type="scientific">Priestia megaterium (strain ATCC 14581 / DSM 32 / CCUG 1817 / JCM 2506 / NBRC 15308 / NCIMB 9376 / NCTC 10342 / NRRL B-14308 / VKM B-512 / Ford 19)</name>
    <name type="common">Bacillus megaterium</name>
    <dbReference type="NCBI Taxonomy" id="1348623"/>
    <lineage>
        <taxon>Bacteria</taxon>
        <taxon>Bacillati</taxon>
        <taxon>Bacillota</taxon>
        <taxon>Bacilli</taxon>
        <taxon>Bacillales</taxon>
        <taxon>Bacillaceae</taxon>
        <taxon>Priestia</taxon>
    </lineage>
</organism>
<dbReference type="Pfam" id="PF11181">
    <property type="entry name" value="YflT"/>
    <property type="match status" value="1"/>
</dbReference>
<dbReference type="AlphaFoldDB" id="A0A0B6A570"/>
<sequence length="108" mass="12181">MKNVRVVENGVQAKEVIEQFLNRGYTRDEVYLLAHDKNRSKDLTEALETNDVGVSEQGAFDLMANVFRSRGDELRSKIHSLGLSDVEAQQYERELDQGRVLVIATKAG</sequence>
<evidence type="ECO:0000313" key="3">
    <source>
        <dbReference type="Proteomes" id="UP000031829"/>
    </source>
</evidence>
<dbReference type="RefSeq" id="WP_034656345.1">
    <property type="nucleotide sequence ID" value="NZ_BCVB01000030.1"/>
</dbReference>
<dbReference type="KEGG" id="bmeg:BG04_5978"/>
<name>A0A0B6A570_PRIM2</name>
<feature type="domain" description="General stress protein 17M-like" evidence="1">
    <location>
        <begin position="3"/>
        <end position="98"/>
    </location>
</feature>
<dbReference type="Proteomes" id="UP000031829">
    <property type="component" value="Plasmid pBMV_1"/>
</dbReference>
<dbReference type="GeneID" id="93646095"/>
<accession>A0A0B6A570</accession>
<keyword evidence="2" id="KW-0614">Plasmid</keyword>
<gene>
    <name evidence="2" type="ORF">BG04_5978</name>
</gene>
<protein>
    <submittedName>
        <fullName evidence="2">Heat induced stress YflT family protein</fullName>
    </submittedName>
</protein>
<evidence type="ECO:0000313" key="2">
    <source>
        <dbReference type="EMBL" id="AJI20090.1"/>
    </source>
</evidence>
<proteinExistence type="predicted"/>
<dbReference type="HOGENOM" id="CLU_150010_1_0_9"/>
<reference evidence="2 3" key="1">
    <citation type="journal article" date="2015" name="Genome Announc.">
        <title>Complete genome sequences for 35 biothreat assay-relevant bacillus species.</title>
        <authorList>
            <person name="Johnson S.L."/>
            <person name="Daligault H.E."/>
            <person name="Davenport K.W."/>
            <person name="Jaissle J."/>
            <person name="Frey K.G."/>
            <person name="Ladner J.T."/>
            <person name="Broomall S.M."/>
            <person name="Bishop-Lilly K.A."/>
            <person name="Bruce D.C."/>
            <person name="Gibbons H.S."/>
            <person name="Coyne S.R."/>
            <person name="Lo C.C."/>
            <person name="Meincke L."/>
            <person name="Munk A.C."/>
            <person name="Koroleva G.I."/>
            <person name="Rosenzweig C.N."/>
            <person name="Palacios G.F."/>
            <person name="Redden C.L."/>
            <person name="Minogue T.D."/>
            <person name="Chain P.S."/>
        </authorList>
    </citation>
    <scope>NUCLEOTIDE SEQUENCE [LARGE SCALE GENOMIC DNA]</scope>
    <source>
        <strain evidence="3">ATCC 14581 / DSM 32 / JCM 2506 / NBRC 15308 / NCIMB 9376 / NCTC 10342 / NRRL B-14308 / VKM B-512</strain>
        <plasmid evidence="2 3">pBMV_1</plasmid>
    </source>
</reference>
<geneLocation type="plasmid" evidence="2 3">
    <name>pBMV_1</name>
</geneLocation>
<dbReference type="EMBL" id="CP009919">
    <property type="protein sequence ID" value="AJI20090.1"/>
    <property type="molecule type" value="Genomic_DNA"/>
</dbReference>
<dbReference type="InterPro" id="IPR025889">
    <property type="entry name" value="GSP17M-like_dom"/>
</dbReference>
<evidence type="ECO:0000259" key="1">
    <source>
        <dbReference type="Pfam" id="PF11181"/>
    </source>
</evidence>